<keyword evidence="1" id="KW-1133">Transmembrane helix</keyword>
<protein>
    <submittedName>
        <fullName evidence="2">Uncharacterized protein</fullName>
    </submittedName>
</protein>
<organism evidence="2">
    <name type="scientific">Prunus dulcis</name>
    <name type="common">Almond</name>
    <name type="synonym">Amygdalus dulcis</name>
    <dbReference type="NCBI Taxonomy" id="3755"/>
    <lineage>
        <taxon>Eukaryota</taxon>
        <taxon>Viridiplantae</taxon>
        <taxon>Streptophyta</taxon>
        <taxon>Embryophyta</taxon>
        <taxon>Tracheophyta</taxon>
        <taxon>Spermatophyta</taxon>
        <taxon>Magnoliopsida</taxon>
        <taxon>eudicotyledons</taxon>
        <taxon>Gunneridae</taxon>
        <taxon>Pentapetalae</taxon>
        <taxon>rosids</taxon>
        <taxon>fabids</taxon>
        <taxon>Rosales</taxon>
        <taxon>Rosaceae</taxon>
        <taxon>Amygdaloideae</taxon>
        <taxon>Amygdaleae</taxon>
        <taxon>Prunus</taxon>
    </lineage>
</organism>
<gene>
    <name evidence="2" type="ORF">Prudu_019012</name>
</gene>
<feature type="transmembrane region" description="Helical" evidence="1">
    <location>
        <begin position="6"/>
        <end position="24"/>
    </location>
</feature>
<keyword evidence="1" id="KW-0812">Transmembrane</keyword>
<dbReference type="AlphaFoldDB" id="A0A4Y1RTQ3"/>
<sequence>MNNLLSFSFLFKYHWVSNYFIFLFRLRATQVKARTFPIERDDSILNSHCEIPHRPNGEGVMCLIWHTSHPHSGRPFGSSLASGS</sequence>
<evidence type="ECO:0000313" key="2">
    <source>
        <dbReference type="EMBL" id="BBH07156.1"/>
    </source>
</evidence>
<evidence type="ECO:0000256" key="1">
    <source>
        <dbReference type="SAM" id="Phobius"/>
    </source>
</evidence>
<accession>A0A4Y1RTQ3</accession>
<name>A0A4Y1RTQ3_PRUDU</name>
<proteinExistence type="predicted"/>
<dbReference type="EMBL" id="AP019303">
    <property type="protein sequence ID" value="BBH07156.1"/>
    <property type="molecule type" value="Genomic_DNA"/>
</dbReference>
<keyword evidence="1" id="KW-0472">Membrane</keyword>
<reference evidence="2" key="1">
    <citation type="journal article" date="2019" name="Science">
        <title>Mutation of a bHLH transcription factor allowed almond domestication.</title>
        <authorList>
            <person name="Sanchez-Perez R."/>
            <person name="Pavan S."/>
            <person name="Mazzeo R."/>
            <person name="Moldovan C."/>
            <person name="Aiese Cigliano R."/>
            <person name="Del Cueto J."/>
            <person name="Ricciardi F."/>
            <person name="Lotti C."/>
            <person name="Ricciardi L."/>
            <person name="Dicenta F."/>
            <person name="Lopez-Marques R.L."/>
            <person name="Lindberg Moller B."/>
        </authorList>
    </citation>
    <scope>NUCLEOTIDE SEQUENCE</scope>
</reference>